<gene>
    <name evidence="1" type="ORF">HUJ06_029818</name>
</gene>
<sequence>MRERSGLDRCRAGMVEERTAILVPVPSHRRTWDREGDEKDEKKWSEY</sequence>
<name>A0A822Y772_NELNU</name>
<evidence type="ECO:0000313" key="2">
    <source>
        <dbReference type="Proteomes" id="UP000607653"/>
    </source>
</evidence>
<dbReference type="EMBL" id="DUZY01000002">
    <property type="protein sequence ID" value="DAD28350.1"/>
    <property type="molecule type" value="Genomic_DNA"/>
</dbReference>
<keyword evidence="2" id="KW-1185">Reference proteome</keyword>
<dbReference type="AlphaFoldDB" id="A0A822Y772"/>
<organism evidence="1 2">
    <name type="scientific">Nelumbo nucifera</name>
    <name type="common">Sacred lotus</name>
    <dbReference type="NCBI Taxonomy" id="4432"/>
    <lineage>
        <taxon>Eukaryota</taxon>
        <taxon>Viridiplantae</taxon>
        <taxon>Streptophyta</taxon>
        <taxon>Embryophyta</taxon>
        <taxon>Tracheophyta</taxon>
        <taxon>Spermatophyta</taxon>
        <taxon>Magnoliopsida</taxon>
        <taxon>Proteales</taxon>
        <taxon>Nelumbonaceae</taxon>
        <taxon>Nelumbo</taxon>
    </lineage>
</organism>
<dbReference type="Proteomes" id="UP000607653">
    <property type="component" value="Unassembled WGS sequence"/>
</dbReference>
<protein>
    <submittedName>
        <fullName evidence="1">Uncharacterized protein</fullName>
    </submittedName>
</protein>
<evidence type="ECO:0000313" key="1">
    <source>
        <dbReference type="EMBL" id="DAD28350.1"/>
    </source>
</evidence>
<reference evidence="1 2" key="1">
    <citation type="journal article" date="2020" name="Mol. Biol. Evol.">
        <title>Distinct Expression and Methylation Patterns for Genes with Different Fates following a Single Whole-Genome Duplication in Flowering Plants.</title>
        <authorList>
            <person name="Shi T."/>
            <person name="Rahmani R.S."/>
            <person name="Gugger P.F."/>
            <person name="Wang M."/>
            <person name="Li H."/>
            <person name="Zhang Y."/>
            <person name="Li Z."/>
            <person name="Wang Q."/>
            <person name="Van de Peer Y."/>
            <person name="Marchal K."/>
            <person name="Chen J."/>
        </authorList>
    </citation>
    <scope>NUCLEOTIDE SEQUENCE [LARGE SCALE GENOMIC DNA]</scope>
    <source>
        <tissue evidence="1">Leaf</tissue>
    </source>
</reference>
<proteinExistence type="predicted"/>
<accession>A0A822Y772</accession>
<comment type="caution">
    <text evidence="1">The sequence shown here is derived from an EMBL/GenBank/DDBJ whole genome shotgun (WGS) entry which is preliminary data.</text>
</comment>